<accession>A0ABR3SDV5</accession>
<keyword evidence="4" id="KW-1185">Reference proteome</keyword>
<organism evidence="3 4">
    <name type="scientific">Neofusicoccum ribis</name>
    <dbReference type="NCBI Taxonomy" id="45134"/>
    <lineage>
        <taxon>Eukaryota</taxon>
        <taxon>Fungi</taxon>
        <taxon>Dikarya</taxon>
        <taxon>Ascomycota</taxon>
        <taxon>Pezizomycotina</taxon>
        <taxon>Dothideomycetes</taxon>
        <taxon>Dothideomycetes incertae sedis</taxon>
        <taxon>Botryosphaeriales</taxon>
        <taxon>Botryosphaeriaceae</taxon>
        <taxon>Neofusicoccum</taxon>
    </lineage>
</organism>
<protein>
    <recommendedName>
        <fullName evidence="5">Intradiol ring-cleavage dioxygenases domain-containing protein</fullName>
    </recommendedName>
</protein>
<sequence length="325" mass="34519">MVNNKVIGAAALSILTFAATEVMAHPGHNHKAEALERRSAMATMSRRSLAHCQDRLAARGLDVKNVQRRQAMAQQLRRGALAKRDFDTVLNTTHHSTLTGITPNTDPSTLFVGNNSCVLAPEITEGPYYVVGELFRSNVTDDMAGVPLYMDIQLIDTNTCEPLEGVALDFYGNGNSGTDTANLNATYGRGIQATDIEGALQFQSIFPAHVGQLFFDQDLIYEVEATDVYSTNTQTLTLNEEDDIMEGEAEDVDPVAEYVLLGDDVTDGIFSWIAVGIGPTANYTVTPAAYYSANGGYSNSNGPGAGGAPPSDASGAPSGTPSPST</sequence>
<evidence type="ECO:0000256" key="2">
    <source>
        <dbReference type="SAM" id="SignalP"/>
    </source>
</evidence>
<dbReference type="InterPro" id="IPR015889">
    <property type="entry name" value="Intradiol_dOase_core"/>
</dbReference>
<evidence type="ECO:0000313" key="4">
    <source>
        <dbReference type="Proteomes" id="UP001521116"/>
    </source>
</evidence>
<dbReference type="SUPFAM" id="SSF49482">
    <property type="entry name" value="Aromatic compound dioxygenase"/>
    <property type="match status" value="1"/>
</dbReference>
<feature type="region of interest" description="Disordered" evidence="1">
    <location>
        <begin position="296"/>
        <end position="325"/>
    </location>
</feature>
<name>A0ABR3SDV5_9PEZI</name>
<dbReference type="PANTHER" id="PTHR34315:SF1">
    <property type="entry name" value="INTRADIOL RING-CLEAVAGE DIOXYGENASES DOMAIN-CONTAINING PROTEIN-RELATED"/>
    <property type="match status" value="1"/>
</dbReference>
<feature type="signal peptide" evidence="2">
    <location>
        <begin position="1"/>
        <end position="24"/>
    </location>
</feature>
<dbReference type="PANTHER" id="PTHR34315">
    <property type="match status" value="1"/>
</dbReference>
<dbReference type="EMBL" id="JAJVDC020000220">
    <property type="protein sequence ID" value="KAL1617890.1"/>
    <property type="molecule type" value="Genomic_DNA"/>
</dbReference>
<comment type="caution">
    <text evidence="3">The sequence shown here is derived from an EMBL/GenBank/DDBJ whole genome shotgun (WGS) entry which is preliminary data.</text>
</comment>
<dbReference type="Gene3D" id="2.60.130.10">
    <property type="entry name" value="Aromatic compound dioxygenase"/>
    <property type="match status" value="1"/>
</dbReference>
<dbReference type="Proteomes" id="UP001521116">
    <property type="component" value="Unassembled WGS sequence"/>
</dbReference>
<reference evidence="3 4" key="1">
    <citation type="submission" date="2024-02" db="EMBL/GenBank/DDBJ databases">
        <title>De novo assembly and annotation of 12 fungi associated with fruit tree decline syndrome in Ontario, Canada.</title>
        <authorList>
            <person name="Sulman M."/>
            <person name="Ellouze W."/>
            <person name="Ilyukhin E."/>
        </authorList>
    </citation>
    <scope>NUCLEOTIDE SEQUENCE [LARGE SCALE GENOMIC DNA]</scope>
    <source>
        <strain evidence="3 4">M1-105</strain>
    </source>
</reference>
<evidence type="ECO:0000256" key="1">
    <source>
        <dbReference type="SAM" id="MobiDB-lite"/>
    </source>
</evidence>
<keyword evidence="2" id="KW-0732">Signal</keyword>
<gene>
    <name evidence="3" type="ORF">SLS56_010768</name>
</gene>
<proteinExistence type="predicted"/>
<evidence type="ECO:0008006" key="5">
    <source>
        <dbReference type="Google" id="ProtNLM"/>
    </source>
</evidence>
<feature type="chain" id="PRO_5046382595" description="Intradiol ring-cleavage dioxygenases domain-containing protein" evidence="2">
    <location>
        <begin position="25"/>
        <end position="325"/>
    </location>
</feature>
<evidence type="ECO:0000313" key="3">
    <source>
        <dbReference type="EMBL" id="KAL1617890.1"/>
    </source>
</evidence>